<evidence type="ECO:0000256" key="5">
    <source>
        <dbReference type="ARBA" id="ARBA00022525"/>
    </source>
</evidence>
<evidence type="ECO:0000256" key="9">
    <source>
        <dbReference type="ARBA" id="ARBA00022963"/>
    </source>
</evidence>
<protein>
    <recommendedName>
        <fullName evidence="4">Phospholipase A2</fullName>
        <ecNumber evidence="3">3.1.1.4</ecNumber>
    </recommendedName>
    <alternativeName>
        <fullName evidence="12">Phosphatidylcholine 2-acylhydrolase</fullName>
    </alternativeName>
</protein>
<dbReference type="EMBL" id="OU892280">
    <property type="protein sequence ID" value="CAG9767139.1"/>
    <property type="molecule type" value="Genomic_DNA"/>
</dbReference>
<accession>A0A9N9QIY8</accession>
<dbReference type="GO" id="GO:0050482">
    <property type="term" value="P:arachidonate secretion"/>
    <property type="evidence" value="ECO:0007669"/>
    <property type="project" value="InterPro"/>
</dbReference>
<dbReference type="InterPro" id="IPR016090">
    <property type="entry name" value="PLA2-like_dom"/>
</dbReference>
<keyword evidence="7" id="KW-0378">Hydrolase</keyword>
<dbReference type="GO" id="GO:0004623">
    <property type="term" value="F:phospholipase A2 activity"/>
    <property type="evidence" value="ECO:0007669"/>
    <property type="project" value="UniProtKB-EC"/>
</dbReference>
<dbReference type="Gene3D" id="1.20.90.10">
    <property type="entry name" value="Phospholipase A2 domain"/>
    <property type="match status" value="1"/>
</dbReference>
<sequence>MPILTLGNHVMVALFLLFCLLLEIRGKPSLGGLTFRGPFNADAADNGMGVLKQYSGRKIENSTRMVYFHDQTVAIVELGPRKLLLNCEIIEVFTPEDYVKVLGNDFGKVARPVGITFYEMITLMDQCKELDEIMDGLNKKGQNSTGPESNARGILSNDPFTLLKGIVPGTKWCGTGDIAKNYHDLGSEPTVDICCRTHDLCPVKVRSRSKKYQLRNNSIYTKSHCICDEQLYNCLKAQQSIPIANILGNIYFNLAAVECVDDEKEKRLFRRPRRWF</sequence>
<dbReference type="GO" id="GO:0006644">
    <property type="term" value="P:phospholipid metabolic process"/>
    <property type="evidence" value="ECO:0007669"/>
    <property type="project" value="InterPro"/>
</dbReference>
<proteinExistence type="predicted"/>
<dbReference type="InterPro" id="IPR036444">
    <property type="entry name" value="PLipase_A2_dom_sf"/>
</dbReference>
<feature type="chain" id="PRO_5040410306" description="Phospholipase A2" evidence="13">
    <location>
        <begin position="27"/>
        <end position="276"/>
    </location>
</feature>
<evidence type="ECO:0000256" key="11">
    <source>
        <dbReference type="ARBA" id="ARBA00023157"/>
    </source>
</evidence>
<dbReference type="GO" id="GO:0016042">
    <property type="term" value="P:lipid catabolic process"/>
    <property type="evidence" value="ECO:0007669"/>
    <property type="project" value="UniProtKB-KW"/>
</dbReference>
<dbReference type="GO" id="GO:0046872">
    <property type="term" value="F:metal ion binding"/>
    <property type="evidence" value="ECO:0007669"/>
    <property type="project" value="UniProtKB-KW"/>
</dbReference>
<reference evidence="15" key="1">
    <citation type="submission" date="2022-01" db="EMBL/GenBank/DDBJ databases">
        <authorList>
            <person name="King R."/>
        </authorList>
    </citation>
    <scope>NUCLEOTIDE SEQUENCE</scope>
</reference>
<keyword evidence="13" id="KW-0732">Signal</keyword>
<dbReference type="EC" id="3.1.1.4" evidence="3"/>
<dbReference type="SUPFAM" id="SSF48619">
    <property type="entry name" value="Phospholipase A2, PLA2"/>
    <property type="match status" value="1"/>
</dbReference>
<dbReference type="AlphaFoldDB" id="A0A9N9QIY8"/>
<feature type="signal peptide" evidence="13">
    <location>
        <begin position="1"/>
        <end position="26"/>
    </location>
</feature>
<keyword evidence="8" id="KW-0106">Calcium</keyword>
<name>A0A9N9QIY8_9CUCU</name>
<evidence type="ECO:0000256" key="8">
    <source>
        <dbReference type="ARBA" id="ARBA00022837"/>
    </source>
</evidence>
<evidence type="ECO:0000256" key="10">
    <source>
        <dbReference type="ARBA" id="ARBA00023098"/>
    </source>
</evidence>
<keyword evidence="16" id="KW-1185">Reference proteome</keyword>
<comment type="cofactor">
    <cofactor evidence="1">
        <name>Ca(2+)</name>
        <dbReference type="ChEBI" id="CHEBI:29108"/>
    </cofactor>
</comment>
<dbReference type="GO" id="GO:0005576">
    <property type="term" value="C:extracellular region"/>
    <property type="evidence" value="ECO:0007669"/>
    <property type="project" value="UniProtKB-SubCell"/>
</dbReference>
<evidence type="ECO:0000256" key="13">
    <source>
        <dbReference type="SAM" id="SignalP"/>
    </source>
</evidence>
<evidence type="ECO:0000313" key="15">
    <source>
        <dbReference type="EMBL" id="CAG9767139.1"/>
    </source>
</evidence>
<keyword evidence="11" id="KW-1015">Disulfide bond</keyword>
<organism evidence="15 16">
    <name type="scientific">Ceutorhynchus assimilis</name>
    <name type="common">cabbage seed weevil</name>
    <dbReference type="NCBI Taxonomy" id="467358"/>
    <lineage>
        <taxon>Eukaryota</taxon>
        <taxon>Metazoa</taxon>
        <taxon>Ecdysozoa</taxon>
        <taxon>Arthropoda</taxon>
        <taxon>Hexapoda</taxon>
        <taxon>Insecta</taxon>
        <taxon>Pterygota</taxon>
        <taxon>Neoptera</taxon>
        <taxon>Endopterygota</taxon>
        <taxon>Coleoptera</taxon>
        <taxon>Polyphaga</taxon>
        <taxon>Cucujiformia</taxon>
        <taxon>Curculionidae</taxon>
        <taxon>Ceutorhynchinae</taxon>
        <taxon>Ceutorhynchus</taxon>
    </lineage>
</organism>
<evidence type="ECO:0000259" key="14">
    <source>
        <dbReference type="Pfam" id="PF05826"/>
    </source>
</evidence>
<keyword evidence="6" id="KW-0479">Metal-binding</keyword>
<evidence type="ECO:0000256" key="6">
    <source>
        <dbReference type="ARBA" id="ARBA00022723"/>
    </source>
</evidence>
<dbReference type="Pfam" id="PF05826">
    <property type="entry name" value="Phospholip_A2_2"/>
    <property type="match status" value="1"/>
</dbReference>
<evidence type="ECO:0000256" key="1">
    <source>
        <dbReference type="ARBA" id="ARBA00001913"/>
    </source>
</evidence>
<gene>
    <name evidence="15" type="ORF">CEUTPL_LOCUS7706</name>
</gene>
<evidence type="ECO:0000256" key="2">
    <source>
        <dbReference type="ARBA" id="ARBA00004613"/>
    </source>
</evidence>
<dbReference type="PANTHER" id="PTHR12253">
    <property type="entry name" value="RH14732P"/>
    <property type="match status" value="1"/>
</dbReference>
<evidence type="ECO:0000256" key="3">
    <source>
        <dbReference type="ARBA" id="ARBA00013278"/>
    </source>
</evidence>
<keyword evidence="10" id="KW-0443">Lipid metabolism</keyword>
<keyword evidence="9" id="KW-0442">Lipid degradation</keyword>
<dbReference type="Proteomes" id="UP001152799">
    <property type="component" value="Chromosome 4"/>
</dbReference>
<feature type="domain" description="Phospholipase A2-like central" evidence="14">
    <location>
        <begin position="166"/>
        <end position="261"/>
    </location>
</feature>
<evidence type="ECO:0000256" key="4">
    <source>
        <dbReference type="ARBA" id="ARBA00021721"/>
    </source>
</evidence>
<dbReference type="FunFam" id="1.20.90.10:FF:000002">
    <property type="entry name" value="Phospholipase A2 group III"/>
    <property type="match status" value="1"/>
</dbReference>
<evidence type="ECO:0000256" key="12">
    <source>
        <dbReference type="ARBA" id="ARBA00029903"/>
    </source>
</evidence>
<dbReference type="OrthoDB" id="6501032at2759"/>
<evidence type="ECO:0000256" key="7">
    <source>
        <dbReference type="ARBA" id="ARBA00022801"/>
    </source>
</evidence>
<comment type="subcellular location">
    <subcellularLocation>
        <location evidence="2">Secreted</location>
    </subcellularLocation>
</comment>
<evidence type="ECO:0000313" key="16">
    <source>
        <dbReference type="Proteomes" id="UP001152799"/>
    </source>
</evidence>
<keyword evidence="5" id="KW-0964">Secreted</keyword>